<evidence type="ECO:0000313" key="16">
    <source>
        <dbReference type="EMBL" id="RDV84644.1"/>
    </source>
</evidence>
<keyword evidence="9 13" id="KW-0234">DNA repair</keyword>
<dbReference type="SUPFAM" id="SSF141259">
    <property type="entry name" value="CarD-like"/>
    <property type="match status" value="1"/>
</dbReference>
<dbReference type="Proteomes" id="UP000256329">
    <property type="component" value="Unassembled WGS sequence"/>
</dbReference>
<evidence type="ECO:0000256" key="11">
    <source>
        <dbReference type="ARBA" id="ARBA00061399"/>
    </source>
</evidence>
<protein>
    <recommendedName>
        <fullName evidence="12 13">Transcription-repair-coupling factor</fullName>
        <shortName evidence="13">TRCF</shortName>
        <ecNumber evidence="13">3.6.4.-</ecNumber>
    </recommendedName>
</protein>
<comment type="subcellular location">
    <subcellularLocation>
        <location evidence="1 13">Cytoplasm</location>
    </subcellularLocation>
</comment>
<keyword evidence="17" id="KW-1185">Reference proteome</keyword>
<keyword evidence="4 13" id="KW-0227">DNA damage</keyword>
<sequence length="1116" mass="124992">MEFLLKLFCEAPSVQKIKTALRAGKPQAVYGLSGTALSFLLAAALREWPVGMVVTPDEEAALTLAAELKLLWGEEVFVFLPREVFEPGPGLPTAFIPRQRLLSLAALARRQGIVVATAPALLQGLAPPEDFSPYCWELRKGEKLSPEELSQRLVEAGYVRVSMVEVPGQFARRGGIVDFFPPSSLLPVRVEFDGEEVGRIATFDPASQRSQAKLEAVKVEPAVEIPGFRPGRENLSEEDGFPYLEGLLSRLFSRAVSVLAYLPSWAPLALVEAQAAERAAREAEERQMEICREVIARKKLPEESRKAFLSWLEVTRELNLYPHRLLLSFLPEGDGEALGLAVRTAPSFLGKFAQLAEEVREFMRHYRVILLVDKEERVKGVVEGLKEYGLVPRLTPDSAPVGTVTVVQGGRLREGFIFPEAQLVLLTQAEIFGRRQAAFSPPPTPAVEEEREFKPGEYVVHPEHGIGIYRGLVQLTVEGVTREYALIQYAGEDKLYLPADQLGVLERYVGGEEARPRLSRLGGGEWKRIRARVKQAATDVARELLRLYAIRETTKGHAFSPDTPWQREFEAAFPYEETPDQLRAIAEVKADMEKPRPMDRIVCGDVGFGKTEIALRAAFKAVMDGKQVAVLVPTTILAQQHYRTFSSRFAPYPIKVAWLCRFQTPAEQREVIKGLKAGTIDIVIGTHRLLQDDVQFRDLGLVIIDEEQRFGVLQKEKLKLLRKEVDVLTLTATPIPRTLYMSLVGLRDTSYLTTPPPDRLPVETYVVEEDPAIIREAIRRELARGGQVYFVYNRVAGIVEVANWVKHLVPEARVAYAHGQMPEAVLERIMLDFIDHKYDVLVATTIVENGLDIGNVNTLIVKDADQLGLAQLYQLRGRVGRTNRLAYAYFLYRRDKIINEAAKARLRAIRDFTSLGAGFKVAKRDLEIRGAGNLLGTEQHGHIQAVGLELYCRLLQEAIKELKGEEVVPPVDPVIELTVSAYIPDDYIPFEQKLEVYQELSRAETPEEVESLAEGYRDRYGPFPPPFRSLLAVARLRAQAKKLRLKFIGRQGRFYRLVFAPGHSLSPAKLVAVADRWGARFKQEGEDFVILLPASGRGPEGEAQLEKLSQFLVALQ</sequence>
<dbReference type="SMART" id="SM00982">
    <property type="entry name" value="TRCF"/>
    <property type="match status" value="1"/>
</dbReference>
<dbReference type="NCBIfam" id="TIGR00580">
    <property type="entry name" value="mfd"/>
    <property type="match status" value="1"/>
</dbReference>
<dbReference type="GO" id="GO:0000716">
    <property type="term" value="P:transcription-coupled nucleotide-excision repair, DNA damage recognition"/>
    <property type="evidence" value="ECO:0007669"/>
    <property type="project" value="UniProtKB-UniRule"/>
</dbReference>
<keyword evidence="7 13" id="KW-0067">ATP-binding</keyword>
<evidence type="ECO:0000259" key="14">
    <source>
        <dbReference type="PROSITE" id="PS51192"/>
    </source>
</evidence>
<dbReference type="InterPro" id="IPR027417">
    <property type="entry name" value="P-loop_NTPase"/>
</dbReference>
<dbReference type="FunFam" id="3.40.50.300:FF:000546">
    <property type="entry name" value="Transcription-repair-coupling factor"/>
    <property type="match status" value="1"/>
</dbReference>
<dbReference type="InterPro" id="IPR001650">
    <property type="entry name" value="Helicase_C-like"/>
</dbReference>
<dbReference type="Gene3D" id="3.40.50.300">
    <property type="entry name" value="P-loop containing nucleotide triphosphate hydrolases"/>
    <property type="match status" value="2"/>
</dbReference>
<evidence type="ECO:0000256" key="4">
    <source>
        <dbReference type="ARBA" id="ARBA00022763"/>
    </source>
</evidence>
<evidence type="ECO:0000256" key="9">
    <source>
        <dbReference type="ARBA" id="ARBA00023204"/>
    </source>
</evidence>
<dbReference type="Pfam" id="PF03461">
    <property type="entry name" value="TRCF"/>
    <property type="match status" value="1"/>
</dbReference>
<accession>A0A3D8P5Q6</accession>
<dbReference type="GO" id="GO:0016787">
    <property type="term" value="F:hydrolase activity"/>
    <property type="evidence" value="ECO:0007669"/>
    <property type="project" value="UniProtKB-KW"/>
</dbReference>
<feature type="domain" description="Helicase ATP-binding" evidence="14">
    <location>
        <begin position="591"/>
        <end position="752"/>
    </location>
</feature>
<dbReference type="Pfam" id="PF17757">
    <property type="entry name" value="UvrB_inter"/>
    <property type="match status" value="1"/>
</dbReference>
<dbReference type="Gene3D" id="3.90.1150.50">
    <property type="entry name" value="Transcription-repair-coupling factor, D7 domain"/>
    <property type="match status" value="1"/>
</dbReference>
<dbReference type="Gene3D" id="2.40.10.170">
    <property type="match status" value="1"/>
</dbReference>
<keyword evidence="3 13" id="KW-0547">Nucleotide-binding</keyword>
<dbReference type="SUPFAM" id="SSF143517">
    <property type="entry name" value="TRCF domain-like"/>
    <property type="match status" value="1"/>
</dbReference>
<dbReference type="Pfam" id="PF00271">
    <property type="entry name" value="Helicase_C"/>
    <property type="match status" value="1"/>
</dbReference>
<dbReference type="SUPFAM" id="SSF52540">
    <property type="entry name" value="P-loop containing nucleoside triphosphate hydrolases"/>
    <property type="match status" value="4"/>
</dbReference>
<dbReference type="InterPro" id="IPR037235">
    <property type="entry name" value="TRCF-like_C_D7"/>
</dbReference>
<dbReference type="RefSeq" id="WP_115791638.1">
    <property type="nucleotide sequence ID" value="NZ_QSLN01000001.1"/>
</dbReference>
<comment type="caution">
    <text evidence="16">The sequence shown here is derived from an EMBL/GenBank/DDBJ whole genome shotgun (WGS) entry which is preliminary data.</text>
</comment>
<evidence type="ECO:0000256" key="12">
    <source>
        <dbReference type="ARBA" id="ARBA00070128"/>
    </source>
</evidence>
<keyword evidence="8 13" id="KW-0238">DNA-binding</keyword>
<dbReference type="HAMAP" id="MF_00969">
    <property type="entry name" value="TRCF"/>
    <property type="match status" value="1"/>
</dbReference>
<dbReference type="EMBL" id="QSLN01000001">
    <property type="protein sequence ID" value="RDV84644.1"/>
    <property type="molecule type" value="Genomic_DNA"/>
</dbReference>
<evidence type="ECO:0000313" key="17">
    <source>
        <dbReference type="Proteomes" id="UP000256329"/>
    </source>
</evidence>
<dbReference type="InterPro" id="IPR004576">
    <property type="entry name" value="Mfd"/>
</dbReference>
<dbReference type="PANTHER" id="PTHR47964">
    <property type="entry name" value="ATP-DEPENDENT DNA HELICASE HOMOLOG RECG, CHLOROPLASTIC"/>
    <property type="match status" value="1"/>
</dbReference>
<dbReference type="InterPro" id="IPR047112">
    <property type="entry name" value="RecG/Mfd"/>
</dbReference>
<evidence type="ECO:0000256" key="1">
    <source>
        <dbReference type="ARBA" id="ARBA00004496"/>
    </source>
</evidence>
<reference evidence="16 17" key="1">
    <citation type="submission" date="2018-08" db="EMBL/GenBank/DDBJ databases">
        <title>Form III RuBisCO-mediated autotrophy in Thermodesulfobium bacteria.</title>
        <authorList>
            <person name="Toshchakov S.V."/>
            <person name="Kublanov I.V."/>
            <person name="Frolov E."/>
            <person name="Bonch-Osmolovskaya E.A."/>
            <person name="Tourova T.P."/>
            <person name="Chernych N.A."/>
            <person name="Lebedinsky A.V."/>
        </authorList>
    </citation>
    <scope>NUCLEOTIDE SEQUENCE [LARGE SCALE GENOMIC DNA]</scope>
    <source>
        <strain evidence="16 17">SR</strain>
    </source>
</reference>
<dbReference type="SMART" id="SM00490">
    <property type="entry name" value="HELICc"/>
    <property type="match status" value="1"/>
</dbReference>
<gene>
    <name evidence="13 16" type="primary">mfd</name>
    <name evidence="16" type="ORF">DXX99_00940</name>
</gene>
<dbReference type="PROSITE" id="PS51194">
    <property type="entry name" value="HELICASE_CTER"/>
    <property type="match status" value="1"/>
</dbReference>
<comment type="similarity">
    <text evidence="11 13">In the C-terminal section; belongs to the helicase family. RecG subfamily.</text>
</comment>
<dbReference type="InterPro" id="IPR041471">
    <property type="entry name" value="UvrB_inter"/>
</dbReference>
<evidence type="ECO:0000256" key="6">
    <source>
        <dbReference type="ARBA" id="ARBA00022806"/>
    </source>
</evidence>
<evidence type="ECO:0000256" key="7">
    <source>
        <dbReference type="ARBA" id="ARBA00022840"/>
    </source>
</evidence>
<dbReference type="Pfam" id="PF00270">
    <property type="entry name" value="DEAD"/>
    <property type="match status" value="1"/>
</dbReference>
<dbReference type="AlphaFoldDB" id="A0A3D8P5Q6"/>
<dbReference type="GO" id="GO:0003684">
    <property type="term" value="F:damaged DNA binding"/>
    <property type="evidence" value="ECO:0007669"/>
    <property type="project" value="InterPro"/>
</dbReference>
<organism evidence="16 17">
    <name type="scientific">Ammonifex thiophilus</name>
    <dbReference type="NCBI Taxonomy" id="444093"/>
    <lineage>
        <taxon>Bacteria</taxon>
        <taxon>Bacillati</taxon>
        <taxon>Bacillota</taxon>
        <taxon>Clostridia</taxon>
        <taxon>Thermoanaerobacterales</taxon>
        <taxon>Thermoanaerobacteraceae</taxon>
        <taxon>Ammonifex</taxon>
    </lineage>
</organism>
<evidence type="ECO:0000256" key="5">
    <source>
        <dbReference type="ARBA" id="ARBA00022801"/>
    </source>
</evidence>
<dbReference type="PANTHER" id="PTHR47964:SF1">
    <property type="entry name" value="ATP-DEPENDENT DNA HELICASE HOMOLOG RECG, CHLOROPLASTIC"/>
    <property type="match status" value="1"/>
</dbReference>
<name>A0A3D8P5Q6_9THEO</name>
<comment type="function">
    <text evidence="13">Couples transcription and DNA repair by recognizing RNA polymerase (RNAP) stalled at DNA lesions. Mediates ATP-dependent release of RNAP and its truncated transcript from the DNA, and recruitment of nucleotide excision repair machinery to the damaged site.</text>
</comment>
<keyword evidence="5 13" id="KW-0378">Hydrolase</keyword>
<proteinExistence type="inferred from homology"/>
<dbReference type="InterPro" id="IPR003711">
    <property type="entry name" value="CarD-like/TRCF_RID"/>
</dbReference>
<feature type="domain" description="Helicase C-terminal" evidence="15">
    <location>
        <begin position="759"/>
        <end position="927"/>
    </location>
</feature>
<evidence type="ECO:0000256" key="8">
    <source>
        <dbReference type="ARBA" id="ARBA00023125"/>
    </source>
</evidence>
<dbReference type="GO" id="GO:0005524">
    <property type="term" value="F:ATP binding"/>
    <property type="evidence" value="ECO:0007669"/>
    <property type="project" value="UniProtKB-UniRule"/>
</dbReference>
<comment type="similarity">
    <text evidence="10 13">In the N-terminal section; belongs to the UvrB family.</text>
</comment>
<dbReference type="OrthoDB" id="9804325at2"/>
<evidence type="ECO:0000256" key="3">
    <source>
        <dbReference type="ARBA" id="ARBA00022741"/>
    </source>
</evidence>
<evidence type="ECO:0000259" key="15">
    <source>
        <dbReference type="PROSITE" id="PS51194"/>
    </source>
</evidence>
<dbReference type="SMART" id="SM00487">
    <property type="entry name" value="DEXDc"/>
    <property type="match status" value="1"/>
</dbReference>
<evidence type="ECO:0000256" key="10">
    <source>
        <dbReference type="ARBA" id="ARBA00061104"/>
    </source>
</evidence>
<dbReference type="Gene3D" id="3.30.2060.10">
    <property type="entry name" value="Penicillin-binding protein 1b domain"/>
    <property type="match status" value="1"/>
</dbReference>
<keyword evidence="2 13" id="KW-0963">Cytoplasm</keyword>
<evidence type="ECO:0000256" key="2">
    <source>
        <dbReference type="ARBA" id="ARBA00022490"/>
    </source>
</evidence>
<dbReference type="InterPro" id="IPR014001">
    <property type="entry name" value="Helicase_ATP-bd"/>
</dbReference>
<dbReference type="CDD" id="cd17991">
    <property type="entry name" value="DEXHc_TRCF"/>
    <property type="match status" value="1"/>
</dbReference>
<keyword evidence="6" id="KW-0347">Helicase</keyword>
<dbReference type="GO" id="GO:0003678">
    <property type="term" value="F:DNA helicase activity"/>
    <property type="evidence" value="ECO:0007669"/>
    <property type="project" value="TreeGrafter"/>
</dbReference>
<dbReference type="GO" id="GO:0005737">
    <property type="term" value="C:cytoplasm"/>
    <property type="evidence" value="ECO:0007669"/>
    <property type="project" value="UniProtKB-SubCell"/>
</dbReference>
<dbReference type="InterPro" id="IPR005118">
    <property type="entry name" value="TRCF_C"/>
</dbReference>
<dbReference type="GO" id="GO:0006355">
    <property type="term" value="P:regulation of DNA-templated transcription"/>
    <property type="evidence" value="ECO:0007669"/>
    <property type="project" value="UniProtKB-UniRule"/>
</dbReference>
<dbReference type="SMART" id="SM01058">
    <property type="entry name" value="CarD_TRCF"/>
    <property type="match status" value="1"/>
</dbReference>
<dbReference type="PROSITE" id="PS51192">
    <property type="entry name" value="HELICASE_ATP_BIND_1"/>
    <property type="match status" value="1"/>
</dbReference>
<dbReference type="EC" id="3.6.4.-" evidence="13"/>
<dbReference type="Pfam" id="PF02559">
    <property type="entry name" value="CarD_TRCF_RID"/>
    <property type="match status" value="1"/>
</dbReference>
<evidence type="ECO:0000256" key="13">
    <source>
        <dbReference type="HAMAP-Rule" id="MF_00969"/>
    </source>
</evidence>
<dbReference type="InterPro" id="IPR011545">
    <property type="entry name" value="DEAD/DEAH_box_helicase_dom"/>
</dbReference>
<dbReference type="InterPro" id="IPR036101">
    <property type="entry name" value="CarD-like/TRCF_RID_sf"/>
</dbReference>